<dbReference type="PANTHER" id="PTHR33495:SF2">
    <property type="entry name" value="ANTI-SIGMA FACTOR ANTAGONIST TM_1081-RELATED"/>
    <property type="match status" value="1"/>
</dbReference>
<comment type="similarity">
    <text evidence="1 2">Belongs to the anti-sigma-factor antagonist family.</text>
</comment>
<evidence type="ECO:0000259" key="4">
    <source>
        <dbReference type="PROSITE" id="PS50801"/>
    </source>
</evidence>
<evidence type="ECO:0000313" key="5">
    <source>
        <dbReference type="EMBL" id="MDT0436318.1"/>
    </source>
</evidence>
<comment type="caution">
    <text evidence="5">The sequence shown here is derived from an EMBL/GenBank/DDBJ whole genome shotgun (WGS) entry which is preliminary data.</text>
</comment>
<dbReference type="InterPro" id="IPR036513">
    <property type="entry name" value="STAS_dom_sf"/>
</dbReference>
<dbReference type="PANTHER" id="PTHR33495">
    <property type="entry name" value="ANTI-SIGMA FACTOR ANTAGONIST TM_1081-RELATED-RELATED"/>
    <property type="match status" value="1"/>
</dbReference>
<dbReference type="InterPro" id="IPR002645">
    <property type="entry name" value="STAS_dom"/>
</dbReference>
<dbReference type="AlphaFoldDB" id="A0ABD5ENV6"/>
<dbReference type="SUPFAM" id="SSF52091">
    <property type="entry name" value="SpoIIaa-like"/>
    <property type="match status" value="1"/>
</dbReference>
<feature type="region of interest" description="Disordered" evidence="3">
    <location>
        <begin position="105"/>
        <end position="130"/>
    </location>
</feature>
<dbReference type="NCBIfam" id="TIGR00377">
    <property type="entry name" value="ant_ant_sig"/>
    <property type="match status" value="1"/>
</dbReference>
<dbReference type="EMBL" id="JAVRES010000006">
    <property type="protein sequence ID" value="MDT0436318.1"/>
    <property type="molecule type" value="Genomic_DNA"/>
</dbReference>
<reference evidence="6" key="1">
    <citation type="submission" date="2023-07" db="EMBL/GenBank/DDBJ databases">
        <title>30 novel species of actinomycetes from the DSMZ collection.</title>
        <authorList>
            <person name="Nouioui I."/>
        </authorList>
    </citation>
    <scope>NUCLEOTIDE SEQUENCE [LARGE SCALE GENOMIC DNA]</scope>
    <source>
        <strain evidence="6">DSM 41981</strain>
    </source>
</reference>
<accession>A0ABD5ENV6</accession>
<dbReference type="RefSeq" id="WP_161353185.1">
    <property type="nucleotide sequence ID" value="NZ_JAVRES010000006.1"/>
</dbReference>
<evidence type="ECO:0000313" key="6">
    <source>
        <dbReference type="Proteomes" id="UP001183535"/>
    </source>
</evidence>
<feature type="compositionally biased region" description="Basic and acidic residues" evidence="3">
    <location>
        <begin position="118"/>
        <end position="130"/>
    </location>
</feature>
<protein>
    <recommendedName>
        <fullName evidence="2">Anti-sigma factor antagonist</fullName>
    </recommendedName>
</protein>
<evidence type="ECO:0000256" key="1">
    <source>
        <dbReference type="ARBA" id="ARBA00009013"/>
    </source>
</evidence>
<dbReference type="InterPro" id="IPR003658">
    <property type="entry name" value="Anti-sigma_ant"/>
</dbReference>
<dbReference type="PROSITE" id="PS50801">
    <property type="entry name" value="STAS"/>
    <property type="match status" value="1"/>
</dbReference>
<feature type="domain" description="STAS" evidence="4">
    <location>
        <begin position="1"/>
        <end position="108"/>
    </location>
</feature>
<dbReference type="Pfam" id="PF01740">
    <property type="entry name" value="STAS"/>
    <property type="match status" value="1"/>
</dbReference>
<proteinExistence type="inferred from homology"/>
<evidence type="ECO:0000256" key="2">
    <source>
        <dbReference type="RuleBase" id="RU003749"/>
    </source>
</evidence>
<dbReference type="Gene3D" id="3.30.750.24">
    <property type="entry name" value="STAS domain"/>
    <property type="match status" value="1"/>
</dbReference>
<dbReference type="CDD" id="cd07043">
    <property type="entry name" value="STAS_anti-anti-sigma_factors"/>
    <property type="match status" value="1"/>
</dbReference>
<keyword evidence="6" id="KW-1185">Reference proteome</keyword>
<name>A0ABD5ENV6_9ACTN</name>
<sequence>MDVRTLGRAAVLGLRGELDYESVTQLHEAVNAVLGDRPELVIVDGTALTFCDSSGIGGLIRLYQGVSEAGGALRLAALPGSVARVVTLTGLDQVMTMHPDVADALAAGRAGSGPPTADTHRPAEGGGRIE</sequence>
<gene>
    <name evidence="5" type="ORF">RM877_16665</name>
</gene>
<organism evidence="5 6">
    <name type="scientific">Streptomyces doudnae</name>
    <dbReference type="NCBI Taxonomy" id="3075536"/>
    <lineage>
        <taxon>Bacteria</taxon>
        <taxon>Bacillati</taxon>
        <taxon>Actinomycetota</taxon>
        <taxon>Actinomycetes</taxon>
        <taxon>Kitasatosporales</taxon>
        <taxon>Streptomycetaceae</taxon>
        <taxon>Streptomyces</taxon>
    </lineage>
</organism>
<evidence type="ECO:0000256" key="3">
    <source>
        <dbReference type="SAM" id="MobiDB-lite"/>
    </source>
</evidence>
<dbReference type="Proteomes" id="UP001183535">
    <property type="component" value="Unassembled WGS sequence"/>
</dbReference>